<sequence>MGQGYKRVIFLKVTEKRKAKGNYAVLFLLGVIVILLVMLVSQSKRGQFLPSQISRFAGFDSKTEQGSDVRLSAPVQLESDRVNPQAGSNVKAGMASGAGSEKATPSVDDFTRELNLRLQRPSTNPKLVYNWPCDNSKNASQHAKKVIVWQDSSVRWFRESFLASLDRAYEAGHQVVRHFKSHRIPANTLKETFDYIHEDACGYLPYPEIQGNVHIHRADDFNRRVVFEPWTRCALEKQCMCPRPPSTVIGCDSGTLHRCHRFDQSVMGIILSRLYQEDLWKIQFKELVFNEGKEFRVLRGDSKTGYFKG</sequence>
<evidence type="ECO:0000256" key="2">
    <source>
        <dbReference type="SAM" id="Phobius"/>
    </source>
</evidence>
<evidence type="ECO:0000313" key="4">
    <source>
        <dbReference type="Proteomes" id="UP000735302"/>
    </source>
</evidence>
<feature type="region of interest" description="Disordered" evidence="1">
    <location>
        <begin position="82"/>
        <end position="105"/>
    </location>
</feature>
<reference evidence="3 4" key="1">
    <citation type="journal article" date="2021" name="Elife">
        <title>Chloroplast acquisition without the gene transfer in kleptoplastic sea slugs, Plakobranchus ocellatus.</title>
        <authorList>
            <person name="Maeda T."/>
            <person name="Takahashi S."/>
            <person name="Yoshida T."/>
            <person name="Shimamura S."/>
            <person name="Takaki Y."/>
            <person name="Nagai Y."/>
            <person name="Toyoda A."/>
            <person name="Suzuki Y."/>
            <person name="Arimoto A."/>
            <person name="Ishii H."/>
            <person name="Satoh N."/>
            <person name="Nishiyama T."/>
            <person name="Hasebe M."/>
            <person name="Maruyama T."/>
            <person name="Minagawa J."/>
            <person name="Obokata J."/>
            <person name="Shigenobu S."/>
        </authorList>
    </citation>
    <scope>NUCLEOTIDE SEQUENCE [LARGE SCALE GENOMIC DNA]</scope>
</reference>
<dbReference type="Proteomes" id="UP000735302">
    <property type="component" value="Unassembled WGS sequence"/>
</dbReference>
<gene>
    <name evidence="3" type="ORF">PoB_004820700</name>
</gene>
<keyword evidence="2" id="KW-0472">Membrane</keyword>
<feature type="transmembrane region" description="Helical" evidence="2">
    <location>
        <begin position="21"/>
        <end position="40"/>
    </location>
</feature>
<name>A0AAV4BQT3_9GAST</name>
<accession>A0AAV4BQT3</accession>
<proteinExistence type="predicted"/>
<dbReference type="PANTHER" id="PTHR31389">
    <property type="entry name" value="LD39211P"/>
    <property type="match status" value="1"/>
</dbReference>
<evidence type="ECO:0000313" key="3">
    <source>
        <dbReference type="EMBL" id="GFO21702.1"/>
    </source>
</evidence>
<evidence type="ECO:0008006" key="5">
    <source>
        <dbReference type="Google" id="ProtNLM"/>
    </source>
</evidence>
<keyword evidence="4" id="KW-1185">Reference proteome</keyword>
<dbReference type="PANTHER" id="PTHR31389:SF4">
    <property type="entry name" value="LD39211P"/>
    <property type="match status" value="1"/>
</dbReference>
<dbReference type="EMBL" id="BLXT01005274">
    <property type="protein sequence ID" value="GFO21702.1"/>
    <property type="molecule type" value="Genomic_DNA"/>
</dbReference>
<dbReference type="AlphaFoldDB" id="A0AAV4BQT3"/>
<evidence type="ECO:0000256" key="1">
    <source>
        <dbReference type="SAM" id="MobiDB-lite"/>
    </source>
</evidence>
<organism evidence="3 4">
    <name type="scientific">Plakobranchus ocellatus</name>
    <dbReference type="NCBI Taxonomy" id="259542"/>
    <lineage>
        <taxon>Eukaryota</taxon>
        <taxon>Metazoa</taxon>
        <taxon>Spiralia</taxon>
        <taxon>Lophotrochozoa</taxon>
        <taxon>Mollusca</taxon>
        <taxon>Gastropoda</taxon>
        <taxon>Heterobranchia</taxon>
        <taxon>Euthyneura</taxon>
        <taxon>Panpulmonata</taxon>
        <taxon>Sacoglossa</taxon>
        <taxon>Placobranchoidea</taxon>
        <taxon>Plakobranchidae</taxon>
        <taxon>Plakobranchus</taxon>
    </lineage>
</organism>
<keyword evidence="2" id="KW-0812">Transmembrane</keyword>
<comment type="caution">
    <text evidence="3">The sequence shown here is derived from an EMBL/GenBank/DDBJ whole genome shotgun (WGS) entry which is preliminary data.</text>
</comment>
<protein>
    <recommendedName>
        <fullName evidence="5">Glycosyltransferase family 92 protein</fullName>
    </recommendedName>
</protein>
<keyword evidence="2" id="KW-1133">Transmembrane helix</keyword>